<dbReference type="AlphaFoldDB" id="A0A2U9IQ44"/>
<dbReference type="Proteomes" id="UP000248410">
    <property type="component" value="Chromosome"/>
</dbReference>
<accession>A0A2U9IQ44</accession>
<gene>
    <name evidence="1" type="ORF">DFR86_11490</name>
</gene>
<dbReference type="EMBL" id="CP029288">
    <property type="protein sequence ID" value="AWR98094.1"/>
    <property type="molecule type" value="Genomic_DNA"/>
</dbReference>
<proteinExistence type="predicted"/>
<evidence type="ECO:0000313" key="2">
    <source>
        <dbReference type="Proteomes" id="UP000248410"/>
    </source>
</evidence>
<reference evidence="1 2" key="1">
    <citation type="submission" date="2018-05" db="EMBL/GenBank/DDBJ databases">
        <title>Complete Genome Sequences of Extremely Thermoacidophilic, Metal-Mobilizing Type-Strain Members of the Archaeal Family Sulfolobaceae: Acidianus brierleyi DSM-1651T, Acidianus sulfidivorans DSM-18786T, Metallosphaera hakonensis DSM-7519T, and Metallosphaera prunae DSM-10039T.</title>
        <authorList>
            <person name="Counts J.A."/>
            <person name="Kelly R.M."/>
        </authorList>
    </citation>
    <scope>NUCLEOTIDE SEQUENCE [LARGE SCALE GENOMIC DNA]</scope>
    <source>
        <strain evidence="1 2">JP7</strain>
    </source>
</reference>
<organism evidence="1 2">
    <name type="scientific">Acidianus sulfidivorans JP7</name>
    <dbReference type="NCBI Taxonomy" id="619593"/>
    <lineage>
        <taxon>Archaea</taxon>
        <taxon>Thermoproteota</taxon>
        <taxon>Thermoprotei</taxon>
        <taxon>Sulfolobales</taxon>
        <taxon>Sulfolobaceae</taxon>
        <taxon>Acidianus</taxon>
    </lineage>
</organism>
<dbReference type="KEGG" id="asul:DFR86_11490"/>
<evidence type="ECO:0000313" key="1">
    <source>
        <dbReference type="EMBL" id="AWR98094.1"/>
    </source>
</evidence>
<dbReference type="GeneID" id="36838601"/>
<dbReference type="RefSeq" id="WP_110380984.1">
    <property type="nucleotide sequence ID" value="NZ_CP029288.2"/>
</dbReference>
<name>A0A2U9IQ44_9CREN</name>
<keyword evidence="2" id="KW-1185">Reference proteome</keyword>
<protein>
    <submittedName>
        <fullName evidence="1">Uncharacterized protein</fullName>
    </submittedName>
</protein>
<sequence>MEAGANLDEKFFQDGLEDLKLVQKAVDMVLSKEERNRIIFLLASAAEKISKGLLIFYPAALLKPLNTEQVNLQVLCKLKDIIDLSQDIQRIKKELSHKPITESGITELVETLIEITSSEKLRKDYEAVLEYLKNVDQNPKERRYNEVEELINRINNNDELDFFSQLFLSVMIITSYLQHAAGSIARYSVGRDEKDEEYLEDINRNLKDIILRLGSTEEIFGENKDEIYLNEVMPIYRELSEELVNLISSRLKEMKK</sequence>